<protein>
    <submittedName>
        <fullName evidence="3">T9SS type A sorting domain-containing protein</fullName>
    </submittedName>
</protein>
<dbReference type="InterPro" id="IPR026444">
    <property type="entry name" value="Secre_tail"/>
</dbReference>
<comment type="caution">
    <text evidence="3">The sequence shown here is derived from an EMBL/GenBank/DDBJ whole genome shotgun (WGS) entry which is preliminary data.</text>
</comment>
<dbReference type="InterPro" id="IPR036514">
    <property type="entry name" value="SGNH_hydro_sf"/>
</dbReference>
<dbReference type="Pfam" id="PF18962">
    <property type="entry name" value="Por_Secre_tail"/>
    <property type="match status" value="1"/>
</dbReference>
<dbReference type="NCBIfam" id="TIGR04183">
    <property type="entry name" value="Por_Secre_tail"/>
    <property type="match status" value="1"/>
</dbReference>
<gene>
    <name evidence="3" type="ORF">ENS31_09250</name>
</gene>
<dbReference type="EMBL" id="DSUJ01000008">
    <property type="protein sequence ID" value="HFI91695.1"/>
    <property type="molecule type" value="Genomic_DNA"/>
</dbReference>
<proteinExistence type="predicted"/>
<dbReference type="InterPro" id="IPR013830">
    <property type="entry name" value="SGNH_hydro"/>
</dbReference>
<name>A0A7V2ZKP6_9BACT</name>
<dbReference type="CDD" id="cd00229">
    <property type="entry name" value="SGNH_hydrolase"/>
    <property type="match status" value="1"/>
</dbReference>
<dbReference type="SUPFAM" id="SSF49785">
    <property type="entry name" value="Galactose-binding domain-like"/>
    <property type="match status" value="1"/>
</dbReference>
<dbReference type="Gene3D" id="3.40.50.1110">
    <property type="entry name" value="SGNH hydrolase"/>
    <property type="match status" value="1"/>
</dbReference>
<evidence type="ECO:0000313" key="3">
    <source>
        <dbReference type="EMBL" id="HFI91695.1"/>
    </source>
</evidence>
<dbReference type="SUPFAM" id="SSF52266">
    <property type="entry name" value="SGNH hydrolase"/>
    <property type="match status" value="1"/>
</dbReference>
<accession>A0A7V2ZKP6</accession>
<feature type="domain" description="SGNH hydrolase-type esterase" evidence="1">
    <location>
        <begin position="208"/>
        <end position="390"/>
    </location>
</feature>
<dbReference type="AlphaFoldDB" id="A0A7V2ZKP6"/>
<dbReference type="GO" id="GO:0016788">
    <property type="term" value="F:hydrolase activity, acting on ester bonds"/>
    <property type="evidence" value="ECO:0007669"/>
    <property type="project" value="UniProtKB-ARBA"/>
</dbReference>
<evidence type="ECO:0000259" key="1">
    <source>
        <dbReference type="Pfam" id="PF13472"/>
    </source>
</evidence>
<dbReference type="InterPro" id="IPR008979">
    <property type="entry name" value="Galactose-bd-like_sf"/>
</dbReference>
<organism evidence="3">
    <name type="scientific">Ignavibacterium album</name>
    <dbReference type="NCBI Taxonomy" id="591197"/>
    <lineage>
        <taxon>Bacteria</taxon>
        <taxon>Pseudomonadati</taxon>
        <taxon>Ignavibacteriota</taxon>
        <taxon>Ignavibacteria</taxon>
        <taxon>Ignavibacteriales</taxon>
        <taxon>Ignavibacteriaceae</taxon>
        <taxon>Ignavibacterium</taxon>
    </lineage>
</organism>
<dbReference type="Gene3D" id="2.60.120.430">
    <property type="entry name" value="Galactose-binding lectin"/>
    <property type="match status" value="1"/>
</dbReference>
<evidence type="ECO:0000259" key="2">
    <source>
        <dbReference type="Pfam" id="PF18962"/>
    </source>
</evidence>
<dbReference type="Pfam" id="PF13472">
    <property type="entry name" value="Lipase_GDSL_2"/>
    <property type="match status" value="1"/>
</dbReference>
<sequence length="501" mass="56510">MKFFSILFLTTFLFTFDELILAQDYIFFTDSESNTYYDPSWLFVNPPSELLRVNTDKFPVSVDTFYAGRNALKLRWTSRSGGDWGSAIAAPGWPGRDITLKDSITFWAYSNNFLDSAALPVIYLEDLSNRKTTKVNLSDFNSDISAGVWKKLSVPIQVFINNPGQADLTKIKTIFLGQSISDSVQHTLFIDEVRMIGGNPSLYKYIVVLGSSTAAGTGANPIDSAWVNRFRYNLNLLDTSYKVINLAVGGYSTYDVMPSEFIPPAGRPSPKPFNNITYALEYNPKSIIVNLPTNDAAYNFPISETIANFDTLISIADRNNVPIWICSPQPRNFTNQTQMNLLFALLDSSFSRYNSLAIDFWNGLAQPNGYILPQYNSGDGIHLNNAGHRILYERASAEIFPTLVNVEEQLTDVFDDFYLNQNFPNPFNNQTKISFYIPEDNYLTLKIFNVLGQDIMTIENKFLIKGSYSYLIDGKDLTSGVYFYILNTGSYSLSKKMLVVK</sequence>
<reference evidence="3" key="1">
    <citation type="journal article" date="2020" name="mSystems">
        <title>Genome- and Community-Level Interaction Insights into Carbon Utilization and Element Cycling Functions of Hydrothermarchaeota in Hydrothermal Sediment.</title>
        <authorList>
            <person name="Zhou Z."/>
            <person name="Liu Y."/>
            <person name="Xu W."/>
            <person name="Pan J."/>
            <person name="Luo Z.H."/>
            <person name="Li M."/>
        </authorList>
    </citation>
    <scope>NUCLEOTIDE SEQUENCE [LARGE SCALE GENOMIC DNA]</scope>
    <source>
        <strain evidence="3">SpSt-479</strain>
    </source>
</reference>
<feature type="domain" description="Secretion system C-terminal sorting" evidence="2">
    <location>
        <begin position="423"/>
        <end position="499"/>
    </location>
</feature>
<dbReference type="Gene3D" id="2.60.40.4070">
    <property type="match status" value="1"/>
</dbReference>